<reference evidence="1" key="1">
    <citation type="journal article" date="2020" name="Nature">
        <title>Giant virus diversity and host interactions through global metagenomics.</title>
        <authorList>
            <person name="Schulz F."/>
            <person name="Roux S."/>
            <person name="Paez-Espino D."/>
            <person name="Jungbluth S."/>
            <person name="Walsh D.A."/>
            <person name="Denef V.J."/>
            <person name="McMahon K.D."/>
            <person name="Konstantinidis K.T."/>
            <person name="Eloe-Fadrosh E.A."/>
            <person name="Kyrpides N.C."/>
            <person name="Woyke T."/>
        </authorList>
    </citation>
    <scope>NUCLEOTIDE SEQUENCE</scope>
    <source>
        <strain evidence="1">GVMAG-M-3300010354-11</strain>
    </source>
</reference>
<dbReference type="AlphaFoldDB" id="A0A6C0BHE9"/>
<name>A0A6C0BHE9_9ZZZZ</name>
<proteinExistence type="predicted"/>
<accession>A0A6C0BHE9</accession>
<evidence type="ECO:0000313" key="1">
    <source>
        <dbReference type="EMBL" id="QHS90828.1"/>
    </source>
</evidence>
<organism evidence="1">
    <name type="scientific">viral metagenome</name>
    <dbReference type="NCBI Taxonomy" id="1070528"/>
    <lineage>
        <taxon>unclassified sequences</taxon>
        <taxon>metagenomes</taxon>
        <taxon>organismal metagenomes</taxon>
    </lineage>
</organism>
<dbReference type="EMBL" id="MN739149">
    <property type="protein sequence ID" value="QHS90828.1"/>
    <property type="molecule type" value="Genomic_DNA"/>
</dbReference>
<sequence>MDAIAKSLNQAFINEKVNLLHTIAEDYGLDVDELLAKYVTNDKSVAKYAKMKKSYAKKKKSDYVEAEEYTYNNITYLVDGRNQVYTYDLEKPTIIGEKLIDGSVKFFDGYLQMQNQR</sequence>
<protein>
    <submittedName>
        <fullName evidence="1">Uncharacterized protein</fullName>
    </submittedName>
</protein>